<gene>
    <name evidence="1" type="ORF">JI735_04000</name>
</gene>
<evidence type="ECO:0000313" key="1">
    <source>
        <dbReference type="EMBL" id="QQZ61893.1"/>
    </source>
</evidence>
<accession>A0A974PEE5</accession>
<dbReference type="Proteomes" id="UP000595841">
    <property type="component" value="Chromosome"/>
</dbReference>
<reference evidence="1 2" key="1">
    <citation type="submission" date="2021-01" db="EMBL/GenBank/DDBJ databases">
        <title>Whole genome sequence of Paenibacillus sonchi LMG 24727 for comparative genomics.</title>
        <authorList>
            <person name="Lee G."/>
            <person name="Kim M.-J."/>
            <person name="Lim K."/>
            <person name="Shin J.-H."/>
        </authorList>
    </citation>
    <scope>NUCLEOTIDE SEQUENCE [LARGE SCALE GENOMIC DNA]</scope>
    <source>
        <strain evidence="1 2">LMG 24727</strain>
    </source>
</reference>
<proteinExistence type="predicted"/>
<dbReference type="RefSeq" id="WP_202677087.1">
    <property type="nucleotide sequence ID" value="NZ_CP068595.1"/>
</dbReference>
<dbReference type="AlphaFoldDB" id="A0A974PEE5"/>
<organism evidence="1 2">
    <name type="scientific">Paenibacillus sonchi</name>
    <dbReference type="NCBI Taxonomy" id="373687"/>
    <lineage>
        <taxon>Bacteria</taxon>
        <taxon>Bacillati</taxon>
        <taxon>Bacillota</taxon>
        <taxon>Bacilli</taxon>
        <taxon>Bacillales</taxon>
        <taxon>Paenibacillaceae</taxon>
        <taxon>Paenibacillus</taxon>
        <taxon>Paenibacillus sonchi group</taxon>
    </lineage>
</organism>
<sequence>MQQFPNQILALTADIVGSFIPVAQHRSPVTAKAPLMKTRQKTKSKITSRRISTSDWLFSFLKPSTASGKFFPFCVPLRIGGWNEAEHLNPPDGPGKGNHDLTDSSAVISTIRAFYSS</sequence>
<protein>
    <submittedName>
        <fullName evidence="1">Uncharacterized protein</fullName>
    </submittedName>
</protein>
<dbReference type="EMBL" id="CP068595">
    <property type="protein sequence ID" value="QQZ61893.1"/>
    <property type="molecule type" value="Genomic_DNA"/>
</dbReference>
<dbReference type="KEGG" id="pson:JI735_04000"/>
<keyword evidence="2" id="KW-1185">Reference proteome</keyword>
<evidence type="ECO:0000313" key="2">
    <source>
        <dbReference type="Proteomes" id="UP000595841"/>
    </source>
</evidence>
<name>A0A974PEE5_9BACL</name>